<dbReference type="EMBL" id="UHDZ01000001">
    <property type="protein sequence ID" value="SUM70285.1"/>
    <property type="molecule type" value="Genomic_DNA"/>
</dbReference>
<dbReference type="AlphaFoldDB" id="A0A380H185"/>
<dbReference type="RefSeq" id="WP_115313029.1">
    <property type="nucleotide sequence ID" value="NZ_CP066042.1"/>
</dbReference>
<evidence type="ECO:0000313" key="2">
    <source>
        <dbReference type="Proteomes" id="UP000255425"/>
    </source>
</evidence>
<sequence length="126" mass="14967">MNFMDLYLQHFLKSIIKNSVEEYKMILDRKIKNIENYINYLSEKRGQFKKLINTLTMSLENKYIDIVNNQGIQCAEEIHDQEIDNIKTKLDAIEAYYGRIGLHSQSKEKLTTEKEFNLIYYMSTVA</sequence>
<name>A0A380H185_9STAP</name>
<dbReference type="GeneID" id="63936817"/>
<gene>
    <name evidence="1" type="ORF">NCTC11807_01122</name>
</gene>
<organism evidence="1 2">
    <name type="scientific">Staphylococcus saccharolyticus</name>
    <dbReference type="NCBI Taxonomy" id="33028"/>
    <lineage>
        <taxon>Bacteria</taxon>
        <taxon>Bacillati</taxon>
        <taxon>Bacillota</taxon>
        <taxon>Bacilli</taxon>
        <taxon>Bacillales</taxon>
        <taxon>Staphylococcaceae</taxon>
        <taxon>Staphylococcus</taxon>
    </lineage>
</organism>
<evidence type="ECO:0000313" key="1">
    <source>
        <dbReference type="EMBL" id="SUM70285.1"/>
    </source>
</evidence>
<keyword evidence="2" id="KW-1185">Reference proteome</keyword>
<reference evidence="1 2" key="1">
    <citation type="submission" date="2018-06" db="EMBL/GenBank/DDBJ databases">
        <authorList>
            <consortium name="Pathogen Informatics"/>
            <person name="Doyle S."/>
        </authorList>
    </citation>
    <scope>NUCLEOTIDE SEQUENCE [LARGE SCALE GENOMIC DNA]</scope>
    <source>
        <strain evidence="1 2">NCTC11807</strain>
    </source>
</reference>
<proteinExistence type="predicted"/>
<accession>A0A380H185</accession>
<dbReference type="Proteomes" id="UP000255425">
    <property type="component" value="Unassembled WGS sequence"/>
</dbReference>
<protein>
    <submittedName>
        <fullName evidence="1">Putative staphylococcal protein</fullName>
    </submittedName>
</protein>